<evidence type="ECO:0000313" key="4">
    <source>
        <dbReference type="WBParaSite" id="TCNE_0000747101-mRNA-1"/>
    </source>
</evidence>
<sequence length="235" mass="26058">MVCYFWIGFVLAALNLPVAFAIVTKSELCVRYGVLLSMFFTCGIAGLTGLLKAVYRVIVWFALPGGDNHAIDGLLCLFNPIILCDIYTFIAIAVLLLANSFDRYLVVSIPLKYYVLSKTIVLWELIVFHILAFSVFISTIIVSAGHKENTATAECRQSAYLPENVYTALSCMRACFSTSSILVMGVVLCKLRCRHKERQAFTSDNKLAAFTTGQHSFTRLMIGSCIVTLGWSPHK</sequence>
<feature type="transmembrane region" description="Helical" evidence="1">
    <location>
        <begin position="6"/>
        <end position="23"/>
    </location>
</feature>
<name>A0A183UG51_TOXCA</name>
<dbReference type="Proteomes" id="UP000050794">
    <property type="component" value="Unassembled WGS sequence"/>
</dbReference>
<proteinExistence type="predicted"/>
<keyword evidence="1" id="KW-0812">Transmembrane</keyword>
<dbReference type="EMBL" id="UYWY01019688">
    <property type="protein sequence ID" value="VDM38792.1"/>
    <property type="molecule type" value="Genomic_DNA"/>
</dbReference>
<evidence type="ECO:0000313" key="2">
    <source>
        <dbReference type="EMBL" id="VDM38792.1"/>
    </source>
</evidence>
<keyword evidence="1" id="KW-0472">Membrane</keyword>
<protein>
    <submittedName>
        <fullName evidence="4">G_PROTEIN_RECEP_F1_2 domain-containing protein</fullName>
    </submittedName>
</protein>
<dbReference type="AlphaFoldDB" id="A0A183UG51"/>
<feature type="transmembrane region" description="Helical" evidence="1">
    <location>
        <begin position="120"/>
        <end position="145"/>
    </location>
</feature>
<keyword evidence="3" id="KW-1185">Reference proteome</keyword>
<keyword evidence="1" id="KW-1133">Transmembrane helix</keyword>
<organism evidence="3 4">
    <name type="scientific">Toxocara canis</name>
    <name type="common">Canine roundworm</name>
    <dbReference type="NCBI Taxonomy" id="6265"/>
    <lineage>
        <taxon>Eukaryota</taxon>
        <taxon>Metazoa</taxon>
        <taxon>Ecdysozoa</taxon>
        <taxon>Nematoda</taxon>
        <taxon>Chromadorea</taxon>
        <taxon>Rhabditida</taxon>
        <taxon>Spirurina</taxon>
        <taxon>Ascaridomorpha</taxon>
        <taxon>Ascaridoidea</taxon>
        <taxon>Toxocaridae</taxon>
        <taxon>Toxocara</taxon>
    </lineage>
</organism>
<reference evidence="2 3" key="2">
    <citation type="submission" date="2018-11" db="EMBL/GenBank/DDBJ databases">
        <authorList>
            <consortium name="Pathogen Informatics"/>
        </authorList>
    </citation>
    <scope>NUCLEOTIDE SEQUENCE [LARGE SCALE GENOMIC DNA]</scope>
</reference>
<feature type="transmembrane region" description="Helical" evidence="1">
    <location>
        <begin position="78"/>
        <end position="99"/>
    </location>
</feature>
<accession>A0A183UG51</accession>
<evidence type="ECO:0000256" key="1">
    <source>
        <dbReference type="SAM" id="Phobius"/>
    </source>
</evidence>
<dbReference type="Gene3D" id="1.20.1070.10">
    <property type="entry name" value="Rhodopsin 7-helix transmembrane proteins"/>
    <property type="match status" value="1"/>
</dbReference>
<feature type="transmembrane region" description="Helical" evidence="1">
    <location>
        <begin position="165"/>
        <end position="189"/>
    </location>
</feature>
<reference evidence="4" key="1">
    <citation type="submission" date="2016-06" db="UniProtKB">
        <authorList>
            <consortium name="WormBaseParasite"/>
        </authorList>
    </citation>
    <scope>IDENTIFICATION</scope>
</reference>
<gene>
    <name evidence="2" type="ORF">TCNE_LOCUS7471</name>
</gene>
<dbReference type="WBParaSite" id="TCNE_0000747101-mRNA-1">
    <property type="protein sequence ID" value="TCNE_0000747101-mRNA-1"/>
    <property type="gene ID" value="TCNE_0000747101"/>
</dbReference>
<feature type="transmembrane region" description="Helical" evidence="1">
    <location>
        <begin position="35"/>
        <end position="58"/>
    </location>
</feature>
<evidence type="ECO:0000313" key="3">
    <source>
        <dbReference type="Proteomes" id="UP000050794"/>
    </source>
</evidence>